<keyword evidence="4 8" id="KW-0805">Transcription regulation</keyword>
<dbReference type="PANTHER" id="PTHR13114">
    <property type="entry name" value="MEDIATOR OF RNA POLYMERASE II TRANSCRIPTION SUBUNIT 17"/>
    <property type="match status" value="1"/>
</dbReference>
<gene>
    <name evidence="8" type="primary">MED17</name>
    <name evidence="11" type="ORF">K489DRAFT_395640</name>
</gene>
<keyword evidence="5 8" id="KW-0804">Transcription</keyword>
<dbReference type="PANTHER" id="PTHR13114:SF7">
    <property type="entry name" value="MEDIATOR OF RNA POLYMERASE II TRANSCRIPTION SUBUNIT 17"/>
    <property type="match status" value="1"/>
</dbReference>
<dbReference type="AlphaFoldDB" id="A0A6J3M000"/>
<keyword evidence="6 8" id="KW-0539">Nucleus</keyword>
<evidence type="ECO:0000256" key="8">
    <source>
        <dbReference type="RuleBase" id="RU364140"/>
    </source>
</evidence>
<dbReference type="GO" id="GO:0003712">
    <property type="term" value="F:transcription coregulator activity"/>
    <property type="evidence" value="ECO:0007669"/>
    <property type="project" value="InterPro"/>
</dbReference>
<keyword evidence="10" id="KW-1185">Reference proteome</keyword>
<evidence type="ECO:0000256" key="5">
    <source>
        <dbReference type="ARBA" id="ARBA00023163"/>
    </source>
</evidence>
<protein>
    <recommendedName>
        <fullName evidence="3 8">Mediator of RNA polymerase II transcription subunit 17</fullName>
    </recommendedName>
    <alternativeName>
        <fullName evidence="7 8">Mediator complex subunit 17</fullName>
    </alternativeName>
</protein>
<reference evidence="11" key="1">
    <citation type="submission" date="2020-01" db="EMBL/GenBank/DDBJ databases">
        <authorList>
            <consortium name="DOE Joint Genome Institute"/>
            <person name="Haridas S."/>
            <person name="Albert R."/>
            <person name="Binder M."/>
            <person name="Bloem J."/>
            <person name="Labutti K."/>
            <person name="Salamov A."/>
            <person name="Andreopoulos B."/>
            <person name="Baker S.E."/>
            <person name="Barry K."/>
            <person name="Bills G."/>
            <person name="Bluhm B.H."/>
            <person name="Cannon C."/>
            <person name="Castanera R."/>
            <person name="Culley D.E."/>
            <person name="Daum C."/>
            <person name="Ezra D."/>
            <person name="Gonzalez J.B."/>
            <person name="Henrissat B."/>
            <person name="Kuo A."/>
            <person name="Liang C."/>
            <person name="Lipzen A."/>
            <person name="Lutzoni F."/>
            <person name="Magnuson J."/>
            <person name="Mondo S."/>
            <person name="Nolan M."/>
            <person name="Ohm R."/>
            <person name="Pangilinan J."/>
            <person name="Park H.-J."/>
            <person name="Ramirez L."/>
            <person name="Alfaro M."/>
            <person name="Sun H."/>
            <person name="Tritt A."/>
            <person name="Yoshinaga Y."/>
            <person name="Zwiers L.-H."/>
            <person name="Turgeon B.G."/>
            <person name="Goodwin S.B."/>
            <person name="Spatafora J.W."/>
            <person name="Crous P.W."/>
            <person name="Grigoriev I.V."/>
        </authorList>
    </citation>
    <scope>NUCLEOTIDE SEQUENCE</scope>
    <source>
        <strain evidence="11">CBS 342.82</strain>
    </source>
</reference>
<name>A0A6J3M000_9PEZI</name>
<dbReference type="InterPro" id="IPR019313">
    <property type="entry name" value="Mediator_Med17"/>
</dbReference>
<feature type="region of interest" description="Disordered" evidence="9">
    <location>
        <begin position="46"/>
        <end position="80"/>
    </location>
</feature>
<keyword evidence="8" id="KW-0010">Activator</keyword>
<comment type="subunit">
    <text evidence="8">Component of the Mediator complex.</text>
</comment>
<sequence>MNDPTQPLTLRPWPRDGTNTTALQDVLARVNLERGHFRNINEASLQEEIAAEGGLESSESDDEEDEEDDDGGQEMKQSKAMSREDLYRMKHEMLAFVAQAEQDVLKSLDFVSLLESAQNPNGGVTVSQVLKQNVPLGSLGTDVWHRMPEDKPRQAQEALIATSVRLQGLQKSADTLLAAATRLEDNARQETKYWEEILAIADKGWSVSRIRQRSHMLGVHFGFNGSLPIFARRDLAALVTNPDGDITLERGIGTKPTALRVMISRDGKTIGASRLPVVPKQNDTNLDTRIRYARDSLYDEELNHELIQESRNLASMGVKLEGSRICFYASSVPSPQQLQISFELLSLDKNNSLGSDVTDEQDILAESILLGAKLLLSQAHRERLKGKARVPKPLSEKKDEPPQYPILKPLVWLFRHSSCIETLNGKLQAVEALLKRASVQSTLERLKMSFPQLSHATSAESLIGIALQPLQSTAKFQITEVGLPAVEINIRTHLQFSTGTLFSISGPDGIVANDCTDMTQLIEIFDSVLAGLLLGTEWRSQVRTSQVCRILQDADSTRVAEIKLHVDSKAQTLSLSSYNDRVVWSGVSTDTSNQQTFIEAAETLAGAVA</sequence>
<dbReference type="RefSeq" id="XP_033458289.1">
    <property type="nucleotide sequence ID" value="XM_033606849.1"/>
</dbReference>
<evidence type="ECO:0000256" key="3">
    <source>
        <dbReference type="ARBA" id="ARBA00019610"/>
    </source>
</evidence>
<reference evidence="11" key="2">
    <citation type="submission" date="2020-04" db="EMBL/GenBank/DDBJ databases">
        <authorList>
            <consortium name="NCBI Genome Project"/>
        </authorList>
    </citation>
    <scope>NUCLEOTIDE SEQUENCE</scope>
    <source>
        <strain evidence="11">CBS 342.82</strain>
    </source>
</reference>
<evidence type="ECO:0000313" key="11">
    <source>
        <dbReference type="RefSeq" id="XP_033458289.1"/>
    </source>
</evidence>
<evidence type="ECO:0000256" key="7">
    <source>
        <dbReference type="ARBA" id="ARBA00032014"/>
    </source>
</evidence>
<evidence type="ECO:0000256" key="4">
    <source>
        <dbReference type="ARBA" id="ARBA00023015"/>
    </source>
</evidence>
<evidence type="ECO:0000313" key="10">
    <source>
        <dbReference type="Proteomes" id="UP000504637"/>
    </source>
</evidence>
<feature type="compositionally biased region" description="Acidic residues" evidence="9">
    <location>
        <begin position="58"/>
        <end position="72"/>
    </location>
</feature>
<accession>A0A6J3M000</accession>
<dbReference type="GO" id="GO:0006357">
    <property type="term" value="P:regulation of transcription by RNA polymerase II"/>
    <property type="evidence" value="ECO:0007669"/>
    <property type="project" value="InterPro"/>
</dbReference>
<dbReference type="Gene3D" id="6.10.250.2620">
    <property type="match status" value="1"/>
</dbReference>
<dbReference type="GO" id="GO:0016592">
    <property type="term" value="C:mediator complex"/>
    <property type="evidence" value="ECO:0007669"/>
    <property type="project" value="InterPro"/>
</dbReference>
<dbReference type="OrthoDB" id="5319830at2759"/>
<evidence type="ECO:0000256" key="1">
    <source>
        <dbReference type="ARBA" id="ARBA00004123"/>
    </source>
</evidence>
<proteinExistence type="inferred from homology"/>
<organism evidence="11">
    <name type="scientific">Dissoconium aciculare CBS 342.82</name>
    <dbReference type="NCBI Taxonomy" id="1314786"/>
    <lineage>
        <taxon>Eukaryota</taxon>
        <taxon>Fungi</taxon>
        <taxon>Dikarya</taxon>
        <taxon>Ascomycota</taxon>
        <taxon>Pezizomycotina</taxon>
        <taxon>Dothideomycetes</taxon>
        <taxon>Dothideomycetidae</taxon>
        <taxon>Mycosphaerellales</taxon>
        <taxon>Dissoconiaceae</taxon>
        <taxon>Dissoconium</taxon>
    </lineage>
</organism>
<comment type="subcellular location">
    <subcellularLocation>
        <location evidence="1 8">Nucleus</location>
    </subcellularLocation>
</comment>
<dbReference type="Pfam" id="PF10156">
    <property type="entry name" value="Med17"/>
    <property type="match status" value="1"/>
</dbReference>
<evidence type="ECO:0000256" key="6">
    <source>
        <dbReference type="ARBA" id="ARBA00023242"/>
    </source>
</evidence>
<comment type="function">
    <text evidence="8">Component of the Mediator complex, a coactivator involved in the regulated transcription of nearly all RNA polymerase II-dependent genes. Mediator functions as a bridge to convey information from gene-specific regulatory proteins to the basal RNA polymerase II transcription machinery. Mediator is recruited to promoters by direct interactions with regulatory proteins and serves as a scaffold for the assembly of a functional preinitiation complex with RNA polymerase II and the general transcription factors.</text>
</comment>
<evidence type="ECO:0000256" key="9">
    <source>
        <dbReference type="SAM" id="MobiDB-lite"/>
    </source>
</evidence>
<comment type="similarity">
    <text evidence="2 8">Belongs to the Mediator complex subunit 17 family.</text>
</comment>
<dbReference type="GO" id="GO:0070847">
    <property type="term" value="C:core mediator complex"/>
    <property type="evidence" value="ECO:0007669"/>
    <property type="project" value="TreeGrafter"/>
</dbReference>
<reference evidence="11" key="3">
    <citation type="submission" date="2025-08" db="UniProtKB">
        <authorList>
            <consortium name="RefSeq"/>
        </authorList>
    </citation>
    <scope>IDENTIFICATION</scope>
    <source>
        <strain evidence="11">CBS 342.82</strain>
    </source>
</reference>
<dbReference type="Proteomes" id="UP000504637">
    <property type="component" value="Unplaced"/>
</dbReference>
<evidence type="ECO:0000256" key="2">
    <source>
        <dbReference type="ARBA" id="ARBA00005635"/>
    </source>
</evidence>